<dbReference type="AlphaFoldDB" id="A0A378RMT4"/>
<protein>
    <submittedName>
        <fullName evidence="2">Uncharacterized protein</fullName>
    </submittedName>
</protein>
<gene>
    <name evidence="2" type="ORF">NCTC11179_01896</name>
</gene>
<dbReference type="EMBL" id="UGQL01000001">
    <property type="protein sequence ID" value="STZ28352.1"/>
    <property type="molecule type" value="Genomic_DNA"/>
</dbReference>
<sequence length="346" mass="39908">MNEGNNTNDLPDVNGNPPAEQETPVVNTVDETAVLNYFKEQGREVYSLDDLFKEPEKVIETKEVNPYEDLMDDEDRAFFQYKKETGRGRQEFESLRTNLDDIHPIEFARAQVAKESGMKVSNDQINDYLQSKLGIDDMDNLTTNDLIELSKYGKSIKDARLEEQSKYRQPIPKQEVPQNQNTNQDEYVALANGTYMKKSDFEIAQQTKVKHNQMVQEAVNSVTATSFKVMVDDNGEQKELNYDYNYSDNDRSSAVSIVSDLGKYVQDTYESEQGFNHKQFAEDVFWLNPKNRETAISSLMHKARAEAIEEVMKQRGNVNYQTQSNDLSSQEKPKTMTIKEFFNQNR</sequence>
<keyword evidence="3" id="KW-1185">Reference proteome</keyword>
<accession>A0A378RMT4</accession>
<reference evidence="2 3" key="1">
    <citation type="submission" date="2018-06" db="EMBL/GenBank/DDBJ databases">
        <authorList>
            <consortium name="Pathogen Informatics"/>
            <person name="Doyle S."/>
        </authorList>
    </citation>
    <scope>NUCLEOTIDE SEQUENCE [LARGE SCALE GENOMIC DNA]</scope>
    <source>
        <strain evidence="2 3">NCTC11179</strain>
    </source>
</reference>
<feature type="region of interest" description="Disordered" evidence="1">
    <location>
        <begin position="1"/>
        <end position="28"/>
    </location>
</feature>
<dbReference type="RefSeq" id="WP_115091313.1">
    <property type="nucleotide sequence ID" value="NZ_CP068107.1"/>
</dbReference>
<evidence type="ECO:0000313" key="3">
    <source>
        <dbReference type="Proteomes" id="UP000255024"/>
    </source>
</evidence>
<evidence type="ECO:0000313" key="2">
    <source>
        <dbReference type="EMBL" id="STZ28352.1"/>
    </source>
</evidence>
<proteinExistence type="predicted"/>
<evidence type="ECO:0000256" key="1">
    <source>
        <dbReference type="SAM" id="MobiDB-lite"/>
    </source>
</evidence>
<organism evidence="2 3">
    <name type="scientific">Myroides odoratus</name>
    <name type="common">Flavobacterium odoratum</name>
    <dbReference type="NCBI Taxonomy" id="256"/>
    <lineage>
        <taxon>Bacteria</taxon>
        <taxon>Pseudomonadati</taxon>
        <taxon>Bacteroidota</taxon>
        <taxon>Flavobacteriia</taxon>
        <taxon>Flavobacteriales</taxon>
        <taxon>Flavobacteriaceae</taxon>
        <taxon>Myroides</taxon>
    </lineage>
</organism>
<dbReference type="Proteomes" id="UP000255024">
    <property type="component" value="Unassembled WGS sequence"/>
</dbReference>
<name>A0A378RMT4_MYROD</name>